<proteinExistence type="predicted"/>
<dbReference type="Proteomes" id="UP001295684">
    <property type="component" value="Unassembled WGS sequence"/>
</dbReference>
<dbReference type="EMBL" id="CAMPGE010019173">
    <property type="protein sequence ID" value="CAI2377526.1"/>
    <property type="molecule type" value="Genomic_DNA"/>
</dbReference>
<evidence type="ECO:0000313" key="2">
    <source>
        <dbReference type="EMBL" id="CAI2377526.1"/>
    </source>
</evidence>
<sequence>MKNLSLHKRLSRKNKNRDLLKLRSPQARIISPRPTTKKCIRIQALDFSSMSFNEASFGDNSPDPFQAFQNERISSAATFDSPPKNRRRYMPKKETFEPTLPFLSPTSEKSKRWERVTKVIEKEFSDQQEKVRMGFRQFKKYKRVEKRNLPFINTKYYIGISTLVE</sequence>
<comment type="caution">
    <text evidence="2">The sequence shown here is derived from an EMBL/GenBank/DDBJ whole genome shotgun (WGS) entry which is preliminary data.</text>
</comment>
<organism evidence="2 3">
    <name type="scientific">Euplotes crassus</name>
    <dbReference type="NCBI Taxonomy" id="5936"/>
    <lineage>
        <taxon>Eukaryota</taxon>
        <taxon>Sar</taxon>
        <taxon>Alveolata</taxon>
        <taxon>Ciliophora</taxon>
        <taxon>Intramacronucleata</taxon>
        <taxon>Spirotrichea</taxon>
        <taxon>Hypotrichia</taxon>
        <taxon>Euplotida</taxon>
        <taxon>Euplotidae</taxon>
        <taxon>Moneuplotes</taxon>
    </lineage>
</organism>
<accession>A0AAD2D2B0</accession>
<reference evidence="2" key="1">
    <citation type="submission" date="2023-07" db="EMBL/GenBank/DDBJ databases">
        <authorList>
            <consortium name="AG Swart"/>
            <person name="Singh M."/>
            <person name="Singh A."/>
            <person name="Seah K."/>
            <person name="Emmerich C."/>
        </authorList>
    </citation>
    <scope>NUCLEOTIDE SEQUENCE</scope>
    <source>
        <strain evidence="2">DP1</strain>
    </source>
</reference>
<keyword evidence="3" id="KW-1185">Reference proteome</keyword>
<dbReference type="AlphaFoldDB" id="A0AAD2D2B0"/>
<feature type="region of interest" description="Disordered" evidence="1">
    <location>
        <begin position="77"/>
        <end position="101"/>
    </location>
</feature>
<evidence type="ECO:0000313" key="3">
    <source>
        <dbReference type="Proteomes" id="UP001295684"/>
    </source>
</evidence>
<name>A0AAD2D2B0_EUPCR</name>
<gene>
    <name evidence="2" type="ORF">ECRASSUSDP1_LOCUS18912</name>
</gene>
<evidence type="ECO:0000256" key="1">
    <source>
        <dbReference type="SAM" id="MobiDB-lite"/>
    </source>
</evidence>
<protein>
    <submittedName>
        <fullName evidence="2">Uncharacterized protein</fullName>
    </submittedName>
</protein>